<evidence type="ECO:0000313" key="5">
    <source>
        <dbReference type="Proteomes" id="UP001140949"/>
    </source>
</evidence>
<name>A0AAX6HNP5_IRIPA</name>
<feature type="repeat" description="PPR" evidence="2">
    <location>
        <begin position="334"/>
        <end position="368"/>
    </location>
</feature>
<evidence type="ECO:0000256" key="2">
    <source>
        <dbReference type="PROSITE-ProRule" id="PRU00708"/>
    </source>
</evidence>
<feature type="repeat" description="PPR" evidence="2">
    <location>
        <begin position="200"/>
        <end position="230"/>
    </location>
</feature>
<dbReference type="FunFam" id="1.25.40.10:FF:000348">
    <property type="entry name" value="Pentatricopeptide repeat-containing protein chloroplastic"/>
    <property type="match status" value="1"/>
</dbReference>
<comment type="caution">
    <text evidence="4">The sequence shown here is derived from an EMBL/GenBank/DDBJ whole genome shotgun (WGS) entry which is preliminary data.</text>
</comment>
<gene>
    <name evidence="4" type="ORF">M6B38_302755</name>
</gene>
<feature type="repeat" description="PPR" evidence="2">
    <location>
        <begin position="303"/>
        <end position="333"/>
    </location>
</feature>
<reference evidence="4" key="2">
    <citation type="submission" date="2023-04" db="EMBL/GenBank/DDBJ databases">
        <authorList>
            <person name="Bruccoleri R.E."/>
            <person name="Oakeley E.J."/>
            <person name="Faust A.-M."/>
            <person name="Dessus-Babus S."/>
            <person name="Altorfer M."/>
            <person name="Burckhardt D."/>
            <person name="Oertli M."/>
            <person name="Naumann U."/>
            <person name="Petersen F."/>
            <person name="Wong J."/>
        </authorList>
    </citation>
    <scope>NUCLEOTIDE SEQUENCE</scope>
    <source>
        <strain evidence="4">GSM-AAB239-AS_SAM_17_03QT</strain>
        <tissue evidence="4">Leaf</tissue>
    </source>
</reference>
<proteinExistence type="predicted"/>
<feature type="repeat" description="PPR" evidence="2">
    <location>
        <begin position="231"/>
        <end position="265"/>
    </location>
</feature>
<dbReference type="EMBL" id="JANAVB010007798">
    <property type="protein sequence ID" value="KAJ6842271.1"/>
    <property type="molecule type" value="Genomic_DNA"/>
</dbReference>
<dbReference type="FunFam" id="1.25.40.10:FF:000158">
    <property type="entry name" value="pentatricopeptide repeat-containing protein At2g33680"/>
    <property type="match status" value="1"/>
</dbReference>
<evidence type="ECO:0000313" key="4">
    <source>
        <dbReference type="EMBL" id="KAJ6842271.1"/>
    </source>
</evidence>
<dbReference type="InterPro" id="IPR002885">
    <property type="entry name" value="PPR_rpt"/>
</dbReference>
<feature type="region of interest" description="Disordered" evidence="3">
    <location>
        <begin position="1"/>
        <end position="28"/>
    </location>
</feature>
<dbReference type="NCBIfam" id="TIGR00756">
    <property type="entry name" value="PPR"/>
    <property type="match status" value="5"/>
</dbReference>
<dbReference type="InterPro" id="IPR011990">
    <property type="entry name" value="TPR-like_helical_dom_sf"/>
</dbReference>
<evidence type="ECO:0000256" key="3">
    <source>
        <dbReference type="SAM" id="MobiDB-lite"/>
    </source>
</evidence>
<keyword evidence="1" id="KW-0677">Repeat</keyword>
<keyword evidence="5" id="KW-1185">Reference proteome</keyword>
<organism evidence="4 5">
    <name type="scientific">Iris pallida</name>
    <name type="common">Sweet iris</name>
    <dbReference type="NCBI Taxonomy" id="29817"/>
    <lineage>
        <taxon>Eukaryota</taxon>
        <taxon>Viridiplantae</taxon>
        <taxon>Streptophyta</taxon>
        <taxon>Embryophyta</taxon>
        <taxon>Tracheophyta</taxon>
        <taxon>Spermatophyta</taxon>
        <taxon>Magnoliopsida</taxon>
        <taxon>Liliopsida</taxon>
        <taxon>Asparagales</taxon>
        <taxon>Iridaceae</taxon>
        <taxon>Iridoideae</taxon>
        <taxon>Irideae</taxon>
        <taxon>Iris</taxon>
    </lineage>
</organism>
<dbReference type="InterPro" id="IPR046960">
    <property type="entry name" value="PPR_At4g14850-like_plant"/>
</dbReference>
<dbReference type="GO" id="GO:0009451">
    <property type="term" value="P:RNA modification"/>
    <property type="evidence" value="ECO:0007669"/>
    <property type="project" value="InterPro"/>
</dbReference>
<dbReference type="Gene3D" id="1.25.40.10">
    <property type="entry name" value="Tetratricopeptide repeat domain"/>
    <property type="match status" value="3"/>
</dbReference>
<dbReference type="Pfam" id="PF13041">
    <property type="entry name" value="PPR_2"/>
    <property type="match status" value="2"/>
</dbReference>
<reference evidence="4" key="1">
    <citation type="journal article" date="2023" name="GigaByte">
        <title>Genome assembly of the bearded iris, Iris pallida Lam.</title>
        <authorList>
            <person name="Bruccoleri R.E."/>
            <person name="Oakeley E.J."/>
            <person name="Faust A.M.E."/>
            <person name="Altorfer M."/>
            <person name="Dessus-Babus S."/>
            <person name="Burckhardt D."/>
            <person name="Oertli M."/>
            <person name="Naumann U."/>
            <person name="Petersen F."/>
            <person name="Wong J."/>
        </authorList>
    </citation>
    <scope>NUCLEOTIDE SEQUENCE</scope>
    <source>
        <strain evidence="4">GSM-AAB239-AS_SAM_17_03QT</strain>
    </source>
</reference>
<evidence type="ECO:0000256" key="1">
    <source>
        <dbReference type="ARBA" id="ARBA00022737"/>
    </source>
</evidence>
<dbReference type="Pfam" id="PF01535">
    <property type="entry name" value="PPR"/>
    <property type="match status" value="2"/>
</dbReference>
<dbReference type="PANTHER" id="PTHR47926">
    <property type="entry name" value="PENTATRICOPEPTIDE REPEAT-CONTAINING PROTEIN"/>
    <property type="match status" value="1"/>
</dbReference>
<dbReference type="GO" id="GO:0099402">
    <property type="term" value="P:plant organ development"/>
    <property type="evidence" value="ECO:0007669"/>
    <property type="project" value="UniProtKB-ARBA"/>
</dbReference>
<dbReference type="PANTHER" id="PTHR47926:SF359">
    <property type="entry name" value="PENTACOTRIPEPTIDE-REPEAT REGION OF PRORP DOMAIN-CONTAINING PROTEIN"/>
    <property type="match status" value="1"/>
</dbReference>
<sequence>MALPILAGPTQNSHPNIIHPPPPSPSRSAVRRKSLLLLLSRSSSSPSQTKQIHAHILRSGHLPSPDPSLAAALIRLYSSHRRPDLSVRVFLAHFPSPPTFAWNLLIRAHTSNSSPLRAVLLYNRMLLRRVVPDKFTFPFALKACVGLRCLAKGKEVHAYSIKTGLFSNNLFLHNLLIHFYLSCGCPDYAHKLFDRMRVRTVVSWTALLSGLIASGRLSEARRVFEAMPDRNVVSWTAMIDGCARNGRPEEALELFRRMLDDNVRPNGFTLVALLVACTELGSLPLGRWIHEFARDNGRLDVSNVYIGTALIDMYSKCGSLEDAVGVFDGMRDRSVATWNAMITSFGVHGYGRKAVELFERMEREGGVEPDGVTLVGVLCACAREGMVEEGFRWFRHIVDKYEIVAGVEHYRCLMELLDCRRVEYMVEDLVMELDDEARRMLLTACREEGGSRDLEDIVSRCIVESEGGGADDSSPGGGGCFEWEIG</sequence>
<dbReference type="GO" id="GO:0003723">
    <property type="term" value="F:RNA binding"/>
    <property type="evidence" value="ECO:0007669"/>
    <property type="project" value="InterPro"/>
</dbReference>
<dbReference type="AlphaFoldDB" id="A0AAX6HNP5"/>
<protein>
    <submittedName>
        <fullName evidence="4">Pentatricopeptide repeat-containing protein-like, chloroplastic</fullName>
    </submittedName>
</protein>
<dbReference type="Proteomes" id="UP001140949">
    <property type="component" value="Unassembled WGS sequence"/>
</dbReference>
<dbReference type="PROSITE" id="PS51375">
    <property type="entry name" value="PPR"/>
    <property type="match status" value="4"/>
</dbReference>
<accession>A0AAX6HNP5</accession>